<evidence type="ECO:0000259" key="2">
    <source>
        <dbReference type="PROSITE" id="PS50093"/>
    </source>
</evidence>
<dbReference type="InterPro" id="IPR013783">
    <property type="entry name" value="Ig-like_fold"/>
</dbReference>
<dbReference type="Gene3D" id="2.60.40.10">
    <property type="entry name" value="Immunoglobulins"/>
    <property type="match status" value="2"/>
</dbReference>
<dbReference type="SUPFAM" id="SSF49299">
    <property type="entry name" value="PKD domain"/>
    <property type="match status" value="3"/>
</dbReference>
<evidence type="ECO:0000313" key="4">
    <source>
        <dbReference type="Proteomes" id="UP001560573"/>
    </source>
</evidence>
<dbReference type="InterPro" id="IPR056573">
    <property type="entry name" value="Lectin_L-type_dom"/>
</dbReference>
<feature type="signal peptide" evidence="1">
    <location>
        <begin position="1"/>
        <end position="31"/>
    </location>
</feature>
<dbReference type="InterPro" id="IPR013320">
    <property type="entry name" value="ConA-like_dom_sf"/>
</dbReference>
<feature type="domain" description="PKD" evidence="2">
    <location>
        <begin position="437"/>
        <end position="477"/>
    </location>
</feature>
<keyword evidence="1" id="KW-0732">Signal</keyword>
<name>A0ABV3ZI07_9BACT</name>
<dbReference type="Proteomes" id="UP001560573">
    <property type="component" value="Unassembled WGS sequence"/>
</dbReference>
<organism evidence="3 4">
    <name type="scientific">Danxiaibacter flavus</name>
    <dbReference type="NCBI Taxonomy" id="3049108"/>
    <lineage>
        <taxon>Bacteria</taxon>
        <taxon>Pseudomonadati</taxon>
        <taxon>Bacteroidota</taxon>
        <taxon>Chitinophagia</taxon>
        <taxon>Chitinophagales</taxon>
        <taxon>Chitinophagaceae</taxon>
        <taxon>Danxiaibacter</taxon>
    </lineage>
</organism>
<dbReference type="PANTHER" id="PTHR32401">
    <property type="entry name" value="CONCANAVALIN A-LIKE LECTIN FAMILY PROTEIN"/>
    <property type="match status" value="1"/>
</dbReference>
<evidence type="ECO:0000313" key="3">
    <source>
        <dbReference type="EMBL" id="MEX6689155.1"/>
    </source>
</evidence>
<accession>A0ABV3ZI07</accession>
<reference evidence="3 4" key="1">
    <citation type="submission" date="2023-07" db="EMBL/GenBank/DDBJ databases">
        <authorList>
            <person name="Lian W.-H."/>
        </authorList>
    </citation>
    <scope>NUCLEOTIDE SEQUENCE [LARGE SCALE GENOMIC DNA]</scope>
    <source>
        <strain evidence="3 4">SYSU DXS3180</strain>
    </source>
</reference>
<dbReference type="Gene3D" id="2.60.120.200">
    <property type="match status" value="1"/>
</dbReference>
<dbReference type="SUPFAM" id="SSF49899">
    <property type="entry name" value="Concanavalin A-like lectins/glucanases"/>
    <property type="match status" value="1"/>
</dbReference>
<dbReference type="Pfam" id="PF18911">
    <property type="entry name" value="PKD_4"/>
    <property type="match status" value="1"/>
</dbReference>
<dbReference type="NCBIfam" id="TIGR04131">
    <property type="entry name" value="Bac_Flav_CTERM"/>
    <property type="match status" value="1"/>
</dbReference>
<dbReference type="PROSITE" id="PS50093">
    <property type="entry name" value="PKD"/>
    <property type="match status" value="2"/>
</dbReference>
<gene>
    <name evidence="3" type="ORF">QTN47_16725</name>
</gene>
<feature type="domain" description="PKD" evidence="2">
    <location>
        <begin position="256"/>
        <end position="308"/>
    </location>
</feature>
<dbReference type="InterPro" id="IPR026341">
    <property type="entry name" value="T9SS_type_B"/>
</dbReference>
<dbReference type="InterPro" id="IPR000601">
    <property type="entry name" value="PKD_dom"/>
</dbReference>
<dbReference type="Pfam" id="PF13585">
    <property type="entry name" value="CHU_C"/>
    <property type="match status" value="1"/>
</dbReference>
<dbReference type="CDD" id="cd01951">
    <property type="entry name" value="lectin_L-type"/>
    <property type="match status" value="1"/>
</dbReference>
<dbReference type="InterPro" id="IPR050258">
    <property type="entry name" value="Leguminous_Lectin"/>
</dbReference>
<dbReference type="InterPro" id="IPR022409">
    <property type="entry name" value="PKD/Chitinase_dom"/>
</dbReference>
<dbReference type="PANTHER" id="PTHR32401:SF48">
    <property type="entry name" value="LEGUME LECTIN DOMAIN-CONTAINING PROTEIN"/>
    <property type="match status" value="1"/>
</dbReference>
<comment type="caution">
    <text evidence="3">The sequence shown here is derived from an EMBL/GenBank/DDBJ whole genome shotgun (WGS) entry which is preliminary data.</text>
</comment>
<dbReference type="SMART" id="SM00089">
    <property type="entry name" value="PKD"/>
    <property type="match status" value="2"/>
</dbReference>
<evidence type="ECO:0000256" key="1">
    <source>
        <dbReference type="SAM" id="SignalP"/>
    </source>
</evidence>
<dbReference type="InterPro" id="IPR035986">
    <property type="entry name" value="PKD_dom_sf"/>
</dbReference>
<dbReference type="Pfam" id="PF18483">
    <property type="entry name" value="Lectin_L-type_dom"/>
    <property type="match status" value="1"/>
</dbReference>
<dbReference type="RefSeq" id="WP_369330562.1">
    <property type="nucleotide sequence ID" value="NZ_JAULBC010000005.1"/>
</dbReference>
<protein>
    <submittedName>
        <fullName evidence="3">PKD domain-containing protein</fullName>
    </submittedName>
</protein>
<dbReference type="EMBL" id="JAULBC010000005">
    <property type="protein sequence ID" value="MEX6689155.1"/>
    <property type="molecule type" value="Genomic_DNA"/>
</dbReference>
<sequence>MYRTIFKKTRLNKLKALLLFSYCLVSVKMFGQVNPYHLNGNAYQENCHCYTLTNDNPTFLMGSIWNINKIDLSVPFDYHFNVFLGCQDQDGADGIAFVLQPLGTSIGTYGEGIGIQGVSPSAAIVIDTYQNYNRDDPSYDHISINLNGDINHNSPNNIAGPVTAIDGNDNIEDCNWHVFRIIWDPASKLLSAFIDGKPRVSVTIDLINTVFQNDPKVFWGFTGATGGYTNRQRFCTSLNATFTVPEDQVTCFPTPVNFLDSSTSFGKITKWMWDFGDGTKSDLEQPPPHVFPAPGDYIVKLNIQGNDGCVSDTFSKKIVAGSKPTAKFTTEAPPFCSERSILFHDVSEVIYGTIDHRIWNVNGDTTEAGADGLQTMLPLGSNNISLLVTTQEGCVSDLFQRNIEVYQKPSIAVNDVRDMCKNEDQLFVGNEVSNTVPIKKWYWSFGDGKLGFTSPQQHSYRDTGKYSIMVYGLSEAGCPSDTIWKPITIYGTNAFAGRDTIVSAGQPLQLQATGGDSYWWSPSSGLNNPTIPNPVATLQQDVTYVLTANSPANCPTSDTIRIKVYKGPDLYVPTAFTPNADGKNDVFRFVAAGMQAVHYFRVFNRYGQLLFSSASSSVGWDGNFKGQPQPAGTYVWMIEAVDYLGNLVKKQGYTVLIR</sequence>
<keyword evidence="4" id="KW-1185">Reference proteome</keyword>
<dbReference type="CDD" id="cd00146">
    <property type="entry name" value="PKD"/>
    <property type="match status" value="1"/>
</dbReference>
<feature type="chain" id="PRO_5047301614" evidence="1">
    <location>
        <begin position="32"/>
        <end position="658"/>
    </location>
</feature>
<proteinExistence type="predicted"/>